<protein>
    <recommendedName>
        <fullName evidence="2">Fungal-type protein kinase domain-containing protein</fullName>
    </recommendedName>
</protein>
<dbReference type="InterPro" id="IPR040976">
    <property type="entry name" value="Pkinase_fungal"/>
</dbReference>
<gene>
    <name evidence="3" type="ORF">BD626DRAFT_448850</name>
</gene>
<dbReference type="OrthoDB" id="5584477at2759"/>
<comment type="caution">
    <text evidence="3">The sequence shown here is derived from an EMBL/GenBank/DDBJ whole genome shotgun (WGS) entry which is preliminary data.</text>
</comment>
<evidence type="ECO:0000313" key="3">
    <source>
        <dbReference type="EMBL" id="TRM70360.1"/>
    </source>
</evidence>
<feature type="domain" description="Fungal-type protein kinase" evidence="2">
    <location>
        <begin position="400"/>
        <end position="538"/>
    </location>
</feature>
<organism evidence="3 4">
    <name type="scientific">Schizophyllum amplum</name>
    <dbReference type="NCBI Taxonomy" id="97359"/>
    <lineage>
        <taxon>Eukaryota</taxon>
        <taxon>Fungi</taxon>
        <taxon>Dikarya</taxon>
        <taxon>Basidiomycota</taxon>
        <taxon>Agaricomycotina</taxon>
        <taxon>Agaricomycetes</taxon>
        <taxon>Agaricomycetidae</taxon>
        <taxon>Agaricales</taxon>
        <taxon>Schizophyllaceae</taxon>
        <taxon>Schizophyllum</taxon>
    </lineage>
</organism>
<dbReference type="Gene3D" id="1.10.510.10">
    <property type="entry name" value="Transferase(Phosphotransferase) domain 1"/>
    <property type="match status" value="1"/>
</dbReference>
<dbReference type="Proteomes" id="UP000320762">
    <property type="component" value="Unassembled WGS sequence"/>
</dbReference>
<evidence type="ECO:0000259" key="2">
    <source>
        <dbReference type="Pfam" id="PF17667"/>
    </source>
</evidence>
<sequence>MSQDFSADLPAVTNPPLICASDEDRKYWWYPASELPQSQPKHDLEIHHVDQVAPPKPDDVQTAKIRSFLGETSLYDHAQRRWIDIPASPTQERDLYQPQTAILSALMEFFNIDDRRLVVTGNKDIDHAAHVDEQLKTNPAYCFVGRGRLVNGESRFPPSSTGLASDCGLADYDSVTTLGDAKTDADSNPLRDGIQLSVHAEQCFSQQHNREFVHTFIMTEKSFRVFRFDRCGMMSTTDVNFHEDPVAFVHLFGLICSDDAESIGYNPTLYYEDIDGLRTRYYESTFLRVLRVDDEAPRDPPSSTVATTEDPIDGDDGLDTARPCVEEKLKIRVNGKPLHFRRGLRGRGGVYWAGEHATLGSVIVKQSYRPSDRVPEWKFLRKAVGVTGVGQMLAFDMRWSSIVLRRYGDSIDHFKDHIQILVTLRDAIKGHRGLWDMYILHRDVSIANILMGVLDAPEGWKGVLIDLDMAISLLPESRNVGVDYRTGTRAFQSLHVLKSYGYELPDPDAPTVPPDSQRLVHDYLDDLESFYWCLCWICFTYDSPGQPNRNPTLAKWESHDPETAFNAKFKHLAHPFRANHVKPWFKPFVPLLTKLHDIFLDVYHSRDELVETNMAHTRDLNVMREESGAMYDLILGAIRDAIDSLEARVGLLDSNDDDDDRDGEVPVPTKPKRALPYSYSSSIKRKSQEELDDSPTKKNRGLGRPSSSRHSESHDA</sequence>
<dbReference type="SUPFAM" id="SSF56112">
    <property type="entry name" value="Protein kinase-like (PK-like)"/>
    <property type="match status" value="1"/>
</dbReference>
<feature type="region of interest" description="Disordered" evidence="1">
    <location>
        <begin position="652"/>
        <end position="716"/>
    </location>
</feature>
<evidence type="ECO:0000313" key="4">
    <source>
        <dbReference type="Proteomes" id="UP000320762"/>
    </source>
</evidence>
<keyword evidence="4" id="KW-1185">Reference proteome</keyword>
<name>A0A550CZZ2_9AGAR</name>
<evidence type="ECO:0000256" key="1">
    <source>
        <dbReference type="SAM" id="MobiDB-lite"/>
    </source>
</evidence>
<dbReference type="Pfam" id="PF17667">
    <property type="entry name" value="Pkinase_fungal"/>
    <property type="match status" value="2"/>
</dbReference>
<dbReference type="AlphaFoldDB" id="A0A550CZZ2"/>
<proteinExistence type="predicted"/>
<dbReference type="PANTHER" id="PTHR38248:SF2">
    <property type="entry name" value="FUNK1 11"/>
    <property type="match status" value="1"/>
</dbReference>
<accession>A0A550CZZ2</accession>
<dbReference type="InterPro" id="IPR011009">
    <property type="entry name" value="Kinase-like_dom_sf"/>
</dbReference>
<feature type="domain" description="Fungal-type protein kinase" evidence="2">
    <location>
        <begin position="171"/>
        <end position="392"/>
    </location>
</feature>
<dbReference type="PANTHER" id="PTHR38248">
    <property type="entry name" value="FUNK1 6"/>
    <property type="match status" value="1"/>
</dbReference>
<feature type="region of interest" description="Disordered" evidence="1">
    <location>
        <begin position="295"/>
        <end position="318"/>
    </location>
</feature>
<reference evidence="3 4" key="1">
    <citation type="journal article" date="2019" name="New Phytol.">
        <title>Comparative genomics reveals unique wood-decay strategies and fruiting body development in the Schizophyllaceae.</title>
        <authorList>
            <person name="Almasi E."/>
            <person name="Sahu N."/>
            <person name="Krizsan K."/>
            <person name="Balint B."/>
            <person name="Kovacs G.M."/>
            <person name="Kiss B."/>
            <person name="Cseklye J."/>
            <person name="Drula E."/>
            <person name="Henrissat B."/>
            <person name="Nagy I."/>
            <person name="Chovatia M."/>
            <person name="Adam C."/>
            <person name="LaButti K."/>
            <person name="Lipzen A."/>
            <person name="Riley R."/>
            <person name="Grigoriev I.V."/>
            <person name="Nagy L.G."/>
        </authorList>
    </citation>
    <scope>NUCLEOTIDE SEQUENCE [LARGE SCALE GENOMIC DNA]</scope>
    <source>
        <strain evidence="3 4">NL-1724</strain>
    </source>
</reference>
<dbReference type="EMBL" id="VDMD01000001">
    <property type="protein sequence ID" value="TRM70360.1"/>
    <property type="molecule type" value="Genomic_DNA"/>
</dbReference>